<keyword evidence="4" id="KW-1185">Reference proteome</keyword>
<dbReference type="InterPro" id="IPR023808">
    <property type="entry name" value="Nitrile_Hydratase_acc_put"/>
</dbReference>
<sequence length="126" mass="13607">MNASSTLDEIARSCGDGFPQPPAATDEQVFGAPWQAQVFAMTVSLHERGEFTWTEWAQALSARIAQARAAGDPDDGTTYYERWAEALEDVIVGRSIGSAAELTDLQTRWRAAAARTPHGTPIVLGD</sequence>
<protein>
    <submittedName>
        <fullName evidence="3">Nitrile hydratase accessory protein</fullName>
    </submittedName>
</protein>
<dbReference type="InterPro" id="IPR049054">
    <property type="entry name" value="CN_hydtase_beta-like_N"/>
</dbReference>
<dbReference type="NCBIfam" id="TIGR03889">
    <property type="entry name" value="nitrile_acc"/>
    <property type="match status" value="1"/>
</dbReference>
<dbReference type="AlphaFoldDB" id="A0A2T0ZYH6"/>
<dbReference type="Pfam" id="PF21006">
    <property type="entry name" value="NHase_beta_N"/>
    <property type="match status" value="1"/>
</dbReference>
<dbReference type="Proteomes" id="UP000237752">
    <property type="component" value="Unassembled WGS sequence"/>
</dbReference>
<dbReference type="InterPro" id="IPR042262">
    <property type="entry name" value="CN_hydtase_beta_C"/>
</dbReference>
<organism evidence="3 4">
    <name type="scientific">Antricoccus suffuscus</name>
    <dbReference type="NCBI Taxonomy" id="1629062"/>
    <lineage>
        <taxon>Bacteria</taxon>
        <taxon>Bacillati</taxon>
        <taxon>Actinomycetota</taxon>
        <taxon>Actinomycetes</taxon>
        <taxon>Geodermatophilales</taxon>
        <taxon>Antricoccaceae</taxon>
        <taxon>Antricoccus</taxon>
    </lineage>
</organism>
<dbReference type="SUPFAM" id="SSF50090">
    <property type="entry name" value="Electron transport accessory proteins"/>
    <property type="match status" value="1"/>
</dbReference>
<dbReference type="RefSeq" id="WP_202862563.1">
    <property type="nucleotide sequence ID" value="NZ_PVUE01000010.1"/>
</dbReference>
<name>A0A2T0ZYH6_9ACTN</name>
<feature type="domain" description="Nitrile hydratase beta subunit-like N-terminal" evidence="2">
    <location>
        <begin position="25"/>
        <end position="109"/>
    </location>
</feature>
<feature type="region of interest" description="Disordered" evidence="1">
    <location>
        <begin position="1"/>
        <end position="26"/>
    </location>
</feature>
<proteinExistence type="predicted"/>
<evidence type="ECO:0000313" key="3">
    <source>
        <dbReference type="EMBL" id="PRZ41383.1"/>
    </source>
</evidence>
<dbReference type="Gene3D" id="1.10.472.20">
    <property type="entry name" value="Nitrile hydratase, beta subunit"/>
    <property type="match status" value="1"/>
</dbReference>
<dbReference type="EMBL" id="PVUE01000010">
    <property type="protein sequence ID" value="PRZ41383.1"/>
    <property type="molecule type" value="Genomic_DNA"/>
</dbReference>
<evidence type="ECO:0000313" key="4">
    <source>
        <dbReference type="Proteomes" id="UP000237752"/>
    </source>
</evidence>
<evidence type="ECO:0000259" key="2">
    <source>
        <dbReference type="Pfam" id="PF21006"/>
    </source>
</evidence>
<gene>
    <name evidence="3" type="ORF">CLV47_110111</name>
</gene>
<accession>A0A2T0ZYH6</accession>
<comment type="caution">
    <text evidence="3">The sequence shown here is derived from an EMBL/GenBank/DDBJ whole genome shotgun (WGS) entry which is preliminary data.</text>
</comment>
<evidence type="ECO:0000256" key="1">
    <source>
        <dbReference type="SAM" id="MobiDB-lite"/>
    </source>
</evidence>
<dbReference type="InterPro" id="IPR008990">
    <property type="entry name" value="Elect_transpt_acc-like_dom_sf"/>
</dbReference>
<reference evidence="3 4" key="1">
    <citation type="submission" date="2018-03" db="EMBL/GenBank/DDBJ databases">
        <title>Genomic Encyclopedia of Archaeal and Bacterial Type Strains, Phase II (KMG-II): from individual species to whole genera.</title>
        <authorList>
            <person name="Goeker M."/>
        </authorList>
    </citation>
    <scope>NUCLEOTIDE SEQUENCE [LARGE SCALE GENOMIC DNA]</scope>
    <source>
        <strain evidence="3 4">DSM 100065</strain>
    </source>
</reference>